<keyword evidence="7" id="KW-0391">Immunity</keyword>
<feature type="disulfide bond" evidence="12">
    <location>
        <begin position="636"/>
        <end position="663"/>
    </location>
</feature>
<feature type="domain" description="Sushi" evidence="14">
    <location>
        <begin position="549"/>
        <end position="609"/>
    </location>
</feature>
<evidence type="ECO:0000256" key="8">
    <source>
        <dbReference type="ARBA" id="ARBA00022875"/>
    </source>
</evidence>
<keyword evidence="10 12" id="KW-1015">Disulfide bond</keyword>
<evidence type="ECO:0000313" key="15">
    <source>
        <dbReference type="EMBL" id="KAB0405264.1"/>
    </source>
</evidence>
<dbReference type="FunFam" id="2.10.70.10:FF:000044">
    <property type="entry name" value="Complement component receptor type 1"/>
    <property type="match status" value="1"/>
</dbReference>
<dbReference type="FunFam" id="2.10.70.10:FF:000070">
    <property type="entry name" value="Complement C3d receptor 2"/>
    <property type="match status" value="2"/>
</dbReference>
<feature type="disulfide bond" evidence="12">
    <location>
        <begin position="2"/>
        <end position="45"/>
    </location>
</feature>
<feature type="disulfide bond" evidence="12">
    <location>
        <begin position="770"/>
        <end position="797"/>
    </location>
</feature>
<feature type="disulfide bond" evidence="12">
    <location>
        <begin position="261"/>
        <end position="288"/>
    </location>
</feature>
<feature type="domain" description="Sushi" evidence="14">
    <location>
        <begin position="231"/>
        <end position="290"/>
    </location>
</feature>
<feature type="non-terminal residue" evidence="15">
    <location>
        <position position="1"/>
    </location>
</feature>
<feature type="disulfide bond" evidence="12">
    <location>
        <begin position="860"/>
        <end position="903"/>
    </location>
</feature>
<evidence type="ECO:0000256" key="11">
    <source>
        <dbReference type="ARBA" id="ARBA00023180"/>
    </source>
</evidence>
<feature type="domain" description="Sushi" evidence="14">
    <location>
        <begin position="1048"/>
        <end position="1108"/>
    </location>
</feature>
<dbReference type="InterPro" id="IPR035976">
    <property type="entry name" value="Sushi/SCR/CCP_sf"/>
</dbReference>
<gene>
    <name evidence="15" type="ORF">E2I00_017650</name>
</gene>
<feature type="disulfide bond" evidence="12">
    <location>
        <begin position="1018"/>
        <end position="1045"/>
    </location>
</feature>
<feature type="domain" description="Sushi" evidence="14">
    <location>
        <begin position="740"/>
        <end position="799"/>
    </location>
</feature>
<feature type="disulfide bond" evidence="12">
    <location>
        <begin position="520"/>
        <end position="547"/>
    </location>
</feature>
<evidence type="ECO:0000256" key="9">
    <source>
        <dbReference type="ARBA" id="ARBA00023136"/>
    </source>
</evidence>
<dbReference type="PROSITE" id="PS50923">
    <property type="entry name" value="SUSHI"/>
    <property type="match status" value="17"/>
</dbReference>
<keyword evidence="5" id="KW-0732">Signal</keyword>
<dbReference type="FunFam" id="2.10.70.10:FF:000038">
    <property type="entry name" value="Complement component receptor type 1"/>
    <property type="match status" value="1"/>
</dbReference>
<evidence type="ECO:0000256" key="6">
    <source>
        <dbReference type="ARBA" id="ARBA00022737"/>
    </source>
</evidence>
<dbReference type="FunFam" id="2.10.70.10:FF:000014">
    <property type="entry name" value="Membrane cofactor protein"/>
    <property type="match status" value="4"/>
</dbReference>
<keyword evidence="13" id="KW-1133">Transmembrane helix</keyword>
<keyword evidence="11" id="KW-0325">Glycoprotein</keyword>
<feature type="domain" description="Sushi" evidence="14">
    <location>
        <begin position="171"/>
        <end position="230"/>
    </location>
</feature>
<keyword evidence="13" id="KW-0812">Transmembrane</keyword>
<dbReference type="CDD" id="cd00033">
    <property type="entry name" value="CCP"/>
    <property type="match status" value="15"/>
</dbReference>
<feature type="disulfide bond" evidence="12">
    <location>
        <begin position="580"/>
        <end position="607"/>
    </location>
</feature>
<evidence type="ECO:0000313" key="16">
    <source>
        <dbReference type="Proteomes" id="UP000437017"/>
    </source>
</evidence>
<accession>A0A6A1QDJ0</accession>
<feature type="disulfide bond" evidence="12">
    <location>
        <begin position="551"/>
        <end position="594"/>
    </location>
</feature>
<feature type="domain" description="Sushi" evidence="14">
    <location>
        <begin position="987"/>
        <end position="1047"/>
    </location>
</feature>
<feature type="domain" description="Sushi" evidence="14">
    <location>
        <begin position="490"/>
        <end position="548"/>
    </location>
</feature>
<comment type="caution">
    <text evidence="15">The sequence shown here is derived from an EMBL/GenBank/DDBJ whole genome shotgun (WGS) entry which is preliminary data.</text>
</comment>
<feature type="disulfide bond" evidence="12">
    <location>
        <begin position="232"/>
        <end position="275"/>
    </location>
</feature>
<dbReference type="GO" id="GO:0016020">
    <property type="term" value="C:membrane"/>
    <property type="evidence" value="ECO:0007669"/>
    <property type="project" value="UniProtKB-SubCell"/>
</dbReference>
<dbReference type="PANTHER" id="PTHR45656">
    <property type="entry name" value="PROTEIN CBR-CLEC-78"/>
    <property type="match status" value="1"/>
</dbReference>
<keyword evidence="9 13" id="KW-0472">Membrane</keyword>
<name>A0A6A1QDJ0_BALPH</name>
<evidence type="ECO:0000256" key="5">
    <source>
        <dbReference type="ARBA" id="ARBA00022729"/>
    </source>
</evidence>
<evidence type="ECO:0000256" key="4">
    <source>
        <dbReference type="ARBA" id="ARBA00022659"/>
    </source>
</evidence>
<feature type="transmembrane region" description="Helical" evidence="13">
    <location>
        <begin position="1112"/>
        <end position="1132"/>
    </location>
</feature>
<dbReference type="FunFam" id="2.10.70.10:FF:000008">
    <property type="entry name" value="Complement receptor type 1"/>
    <property type="match status" value="1"/>
</dbReference>
<evidence type="ECO:0000256" key="2">
    <source>
        <dbReference type="ARBA" id="ARBA00010908"/>
    </source>
</evidence>
<feature type="domain" description="Sushi" evidence="14">
    <location>
        <begin position="610"/>
        <end position="665"/>
    </location>
</feature>
<sequence length="1172" mass="129534">QCKFLPRYPFAKPKIQSDQSEFAVGTTWEYECLPGYVKRSFFITCLETSKWSDAQPICKRKSCVSPRELLHGFVLAPRGIVFGSTITYSCDKGYRLIAIPCESPPAISNGDFYSSSSEDFYYGMVVTYKCHVGPNGKKLFDLVGEKSIYCTSKDNRVGIWSSPPPRCIHVVKCPIPEVENGIMESGFKRSFSLNDSVMFKCKPGFTMKGSNTVWCQPNSKWNPPLPRCFKGCLPPPHIYHGNHNKLDEEFFAVGQEVSYSCEPGYTLIGTNPMQCTSLGTWSHPAPKCEAKSCDAIPNQLLNGHVVAPPNLQLGAEVAFVCDKGYRLNGQSSSQCVSEGMRVLWNNKFPVCEQAQCEPPGPFLNGQLKRPTSLRVGATVNFSCSEGYRLQGQPSSQCVIVGQRTFWTKMPVCEEILCPPPPSILNGRHTGSSSVNVRYGSTVTYTCDRGPEQGVNFILTGERTIHCTTDSQKTGTWSGPAPRCELSVSEVRCPPPQILRGQISSGQKDQYSYNDTVVFACVFGFTMKGSKGIRCNAQGTWEPSVPVCEKDCQAPPKILHGQKEDRHMIRFDPGTSIKYSCDPGYVLVGEESIHCTSEGVWIPTAPTCKVAECEPIGKQVFKKPKNQLIRPDVNSSCDEGYRLSESVYQQCQGTIPWFMEIRLCKDITCPPPPVIYNGVHTGSSSDVLYGTTVTYTCNPGPERGVKFNLIGESTIRCTSNDQEMGIWSGPAPLCKLSLPAVQCSHVHVANGYKISSKEAPYFYNDSVIFKCNNGFTLKGSSQVRCKANNTWDPEIPVCEKEAPCQPLKEGLQELPLGSPVVPVNMSCQDGYQLTGHAYRKCQGDKNRVWFQKIPLCKVIHCQPPPVINNGRHRGVMAEHFLYGNEISYECDQGFYLLGEKSIRCISDSKGRGSWSGPPPQCIKSPPVTHCPNPEVTHGYKLNKTRSSYSHNDIVHVACDPGFIMNGSHLIRCHTDNKWVPAVPTCIKKGCQHPFKIPHGNHTGGDIARFSPGMSILYSCNQGYLLVGEALLLCTHEGTWNGPVPYCKEVNCSFPEHINGIQSGLEPGKMYQYGAVITLECEDGYTLEGSPQSQCQEDHGWNPPLAVCKSPSSLVPLICGFSAGVVALFCLGAITLRMILKHRECNYYTNTSRKEDIHLETLEVYSVDPYNLAN</sequence>
<evidence type="ECO:0000256" key="3">
    <source>
        <dbReference type="ARBA" id="ARBA00022588"/>
    </source>
</evidence>
<feature type="domain" description="Sushi" evidence="14">
    <location>
        <begin position="927"/>
        <end position="986"/>
    </location>
</feature>
<dbReference type="SMART" id="SM00032">
    <property type="entry name" value="CCP"/>
    <property type="match status" value="18"/>
</dbReference>
<feature type="domain" description="Sushi" evidence="14">
    <location>
        <begin position="354"/>
        <end position="414"/>
    </location>
</feature>
<dbReference type="Pfam" id="PF00084">
    <property type="entry name" value="Sushi"/>
    <property type="match status" value="15"/>
</dbReference>
<dbReference type="InterPro" id="IPR051277">
    <property type="entry name" value="SEZ6_CSMD_C4BPB_Regulators"/>
</dbReference>
<dbReference type="FunFam" id="2.10.70.10:FF:000055">
    <property type="entry name" value="Complement decay-accelerating factor, GPI-anchored"/>
    <property type="match status" value="1"/>
</dbReference>
<comment type="subcellular location">
    <subcellularLocation>
        <location evidence="1">Membrane</location>
    </subcellularLocation>
</comment>
<evidence type="ECO:0000259" key="14">
    <source>
        <dbReference type="PROSITE" id="PS50923"/>
    </source>
</evidence>
<feature type="domain" description="Sushi" evidence="14">
    <location>
        <begin position="415"/>
        <end position="485"/>
    </location>
</feature>
<dbReference type="Gene3D" id="2.10.70.10">
    <property type="entry name" value="Complement Module, domain 1"/>
    <property type="match status" value="17"/>
</dbReference>
<dbReference type="AlphaFoldDB" id="A0A6A1QDJ0"/>
<dbReference type="GO" id="GO:0006958">
    <property type="term" value="P:complement activation, classical pathway"/>
    <property type="evidence" value="ECO:0007669"/>
    <property type="project" value="UniProtKB-KW"/>
</dbReference>
<evidence type="ECO:0000256" key="13">
    <source>
        <dbReference type="SAM" id="Phobius"/>
    </source>
</evidence>
<dbReference type="OrthoDB" id="5804959at2759"/>
<reference evidence="15 16" key="1">
    <citation type="journal article" date="2019" name="PLoS ONE">
        <title>Genomic analyses reveal an absence of contemporary introgressive admixture between fin whales and blue whales, despite known hybrids.</title>
        <authorList>
            <person name="Westbury M.V."/>
            <person name="Petersen B."/>
            <person name="Lorenzen E.D."/>
        </authorList>
    </citation>
    <scope>NUCLEOTIDE SEQUENCE [LARGE SCALE GENOMIC DNA]</scope>
    <source>
        <strain evidence="15">FinWhale-01</strain>
    </source>
</reference>
<keyword evidence="8" id="KW-0180">Complement pathway</keyword>
<keyword evidence="6" id="KW-0677">Repeat</keyword>
<dbReference type="PANTHER" id="PTHR45656:SF3">
    <property type="entry name" value="CUB AND SUSHI DOMAIN-CONTAINING PROTEIN 1"/>
    <property type="match status" value="1"/>
</dbReference>
<organism evidence="15 16">
    <name type="scientific">Balaenoptera physalus</name>
    <name type="common">Fin whale</name>
    <name type="synonym">Balaena physalus</name>
    <dbReference type="NCBI Taxonomy" id="9770"/>
    <lineage>
        <taxon>Eukaryota</taxon>
        <taxon>Metazoa</taxon>
        <taxon>Chordata</taxon>
        <taxon>Craniata</taxon>
        <taxon>Vertebrata</taxon>
        <taxon>Euteleostomi</taxon>
        <taxon>Mammalia</taxon>
        <taxon>Eutheria</taxon>
        <taxon>Laurasiatheria</taxon>
        <taxon>Artiodactyla</taxon>
        <taxon>Whippomorpha</taxon>
        <taxon>Cetacea</taxon>
        <taxon>Mysticeti</taxon>
        <taxon>Balaenopteridae</taxon>
        <taxon>Balaenoptera</taxon>
    </lineage>
</organism>
<feature type="disulfide bond" evidence="12">
    <location>
        <begin position="201"/>
        <end position="228"/>
    </location>
</feature>
<feature type="domain" description="Sushi" evidence="14">
    <location>
        <begin position="801"/>
        <end position="857"/>
    </location>
</feature>
<dbReference type="InterPro" id="IPR000436">
    <property type="entry name" value="Sushi_SCR_CCP_dom"/>
</dbReference>
<comment type="similarity">
    <text evidence="2">Belongs to the receptors of complement activation (RCA) family.</text>
</comment>
<feature type="domain" description="Sushi" evidence="14">
    <location>
        <begin position="666"/>
        <end position="735"/>
    </location>
</feature>
<dbReference type="GO" id="GO:0030449">
    <property type="term" value="P:regulation of complement activation"/>
    <property type="evidence" value="ECO:0007669"/>
    <property type="project" value="UniProtKB-ARBA"/>
</dbReference>
<evidence type="ECO:0000256" key="1">
    <source>
        <dbReference type="ARBA" id="ARBA00004370"/>
    </source>
</evidence>
<evidence type="ECO:0000256" key="12">
    <source>
        <dbReference type="PROSITE-ProRule" id="PRU00302"/>
    </source>
</evidence>
<proteinExistence type="inferred from homology"/>
<dbReference type="SUPFAM" id="SSF57535">
    <property type="entry name" value="Complement control module/SCR domain"/>
    <property type="match status" value="18"/>
</dbReference>
<feature type="disulfide bond" evidence="12">
    <location>
        <begin position="957"/>
        <end position="984"/>
    </location>
</feature>
<keyword evidence="4 12" id="KW-0768">Sushi</keyword>
<feature type="domain" description="Sushi" evidence="14">
    <location>
        <begin position="1"/>
        <end position="60"/>
    </location>
</feature>
<feature type="disulfide bond" evidence="12">
    <location>
        <begin position="1050"/>
        <end position="1093"/>
    </location>
</feature>
<feature type="disulfide bond" evidence="12">
    <location>
        <begin position="1079"/>
        <end position="1106"/>
    </location>
</feature>
<feature type="domain" description="Sushi" evidence="14">
    <location>
        <begin position="858"/>
        <end position="922"/>
    </location>
</feature>
<comment type="caution">
    <text evidence="12">Lacks conserved residue(s) required for the propagation of feature annotation.</text>
</comment>
<keyword evidence="3" id="KW-0399">Innate immunity</keyword>
<protein>
    <recommendedName>
        <fullName evidence="14">Sushi domain-containing protein</fullName>
    </recommendedName>
</protein>
<feature type="domain" description="Sushi" evidence="14">
    <location>
        <begin position="99"/>
        <end position="169"/>
    </location>
</feature>
<feature type="domain" description="Sushi" evidence="14">
    <location>
        <begin position="291"/>
        <end position="353"/>
    </location>
</feature>
<dbReference type="Proteomes" id="UP000437017">
    <property type="component" value="Unassembled WGS sequence"/>
</dbReference>
<evidence type="ECO:0000256" key="10">
    <source>
        <dbReference type="ARBA" id="ARBA00023157"/>
    </source>
</evidence>
<evidence type="ECO:0000256" key="7">
    <source>
        <dbReference type="ARBA" id="ARBA00022859"/>
    </source>
</evidence>
<keyword evidence="16" id="KW-1185">Reference proteome</keyword>
<feature type="disulfide bond" evidence="12">
    <location>
        <begin position="989"/>
        <end position="1032"/>
    </location>
</feature>
<dbReference type="EMBL" id="SGJD01000409">
    <property type="protein sequence ID" value="KAB0405264.1"/>
    <property type="molecule type" value="Genomic_DNA"/>
</dbReference>
<dbReference type="GO" id="GO:0045087">
    <property type="term" value="P:innate immune response"/>
    <property type="evidence" value="ECO:0007669"/>
    <property type="project" value="UniProtKB-KW"/>
</dbReference>